<evidence type="ECO:0000313" key="3">
    <source>
        <dbReference type="EMBL" id="SAM00968.1"/>
    </source>
</evidence>
<dbReference type="InterPro" id="IPR013655">
    <property type="entry name" value="PAS_fold_3"/>
</dbReference>
<keyword evidence="4" id="KW-1185">Reference proteome</keyword>
<dbReference type="Gene3D" id="3.30.450.20">
    <property type="entry name" value="PAS domain"/>
    <property type="match status" value="1"/>
</dbReference>
<dbReference type="STRING" id="4829.A0A168NPZ2"/>
<feature type="compositionally biased region" description="Low complexity" evidence="1">
    <location>
        <begin position="32"/>
        <end position="65"/>
    </location>
</feature>
<dbReference type="SMART" id="SM00091">
    <property type="entry name" value="PAS"/>
    <property type="match status" value="1"/>
</dbReference>
<dbReference type="InterPro" id="IPR000014">
    <property type="entry name" value="PAS"/>
</dbReference>
<reference evidence="3" key="1">
    <citation type="submission" date="2016-04" db="EMBL/GenBank/DDBJ databases">
        <authorList>
            <person name="Evans L.H."/>
            <person name="Alamgir A."/>
            <person name="Owens N."/>
            <person name="Weber N.D."/>
            <person name="Virtaneva K."/>
            <person name="Barbian K."/>
            <person name="Babar A."/>
            <person name="Rosenke K."/>
        </authorList>
    </citation>
    <scope>NUCLEOTIDE SEQUENCE [LARGE SCALE GENOMIC DNA]</scope>
    <source>
        <strain evidence="3">CBS 101.48</strain>
    </source>
</reference>
<dbReference type="EMBL" id="LT553497">
    <property type="protein sequence ID" value="SAM00968.1"/>
    <property type="molecule type" value="Genomic_DNA"/>
</dbReference>
<organism evidence="3">
    <name type="scientific">Absidia glauca</name>
    <name type="common">Pin mould</name>
    <dbReference type="NCBI Taxonomy" id="4829"/>
    <lineage>
        <taxon>Eukaryota</taxon>
        <taxon>Fungi</taxon>
        <taxon>Fungi incertae sedis</taxon>
        <taxon>Mucoromycota</taxon>
        <taxon>Mucoromycotina</taxon>
        <taxon>Mucoromycetes</taxon>
        <taxon>Mucorales</taxon>
        <taxon>Cunninghamellaceae</taxon>
        <taxon>Absidia</taxon>
    </lineage>
</organism>
<evidence type="ECO:0000313" key="4">
    <source>
        <dbReference type="Proteomes" id="UP000078561"/>
    </source>
</evidence>
<dbReference type="PROSITE" id="PS50112">
    <property type="entry name" value="PAS"/>
    <property type="match status" value="1"/>
</dbReference>
<dbReference type="Proteomes" id="UP000078561">
    <property type="component" value="Unassembled WGS sequence"/>
</dbReference>
<dbReference type="InParanoid" id="A0A168NPZ2"/>
<dbReference type="SUPFAM" id="SSF55785">
    <property type="entry name" value="PYP-like sensor domain (PAS domain)"/>
    <property type="match status" value="1"/>
</dbReference>
<gene>
    <name evidence="3" type="primary">ABSGL_06704.1 scaffold 8661</name>
</gene>
<proteinExistence type="predicted"/>
<evidence type="ECO:0000256" key="1">
    <source>
        <dbReference type="SAM" id="MobiDB-lite"/>
    </source>
</evidence>
<dbReference type="NCBIfam" id="TIGR00229">
    <property type="entry name" value="sensory_box"/>
    <property type="match status" value="1"/>
</dbReference>
<dbReference type="OrthoDB" id="2162994at2759"/>
<feature type="region of interest" description="Disordered" evidence="1">
    <location>
        <begin position="30"/>
        <end position="65"/>
    </location>
</feature>
<dbReference type="AlphaFoldDB" id="A0A168NPZ2"/>
<feature type="domain" description="PAS" evidence="2">
    <location>
        <begin position="137"/>
        <end position="164"/>
    </location>
</feature>
<name>A0A168NPZ2_ABSGL</name>
<dbReference type="Pfam" id="PF08447">
    <property type="entry name" value="PAS_3"/>
    <property type="match status" value="1"/>
</dbReference>
<evidence type="ECO:0000259" key="2">
    <source>
        <dbReference type="PROSITE" id="PS50112"/>
    </source>
</evidence>
<protein>
    <recommendedName>
        <fullName evidence="2">PAS domain-containing protein</fullName>
    </recommendedName>
</protein>
<accession>A0A168NPZ2</accession>
<dbReference type="CDD" id="cd00130">
    <property type="entry name" value="PAS"/>
    <property type="match status" value="1"/>
</dbReference>
<sequence>MNYDPCQFLDDFMLPANLEYIQQEEQVYMMESPQQQQNHPQQQQQPLLSPPSLSSSASSSQELLQLHSHPRPDYNLISAPTAPIPPSEMVSAMTSVDRNWPPSHENAFYSANKSNSAIYCSSTPTLLTYRSIIQECSDTFILLTGYSPLELIGKSFAAFLHPDDLYHHRQQHETQHYQPYHLYSHQAPTTSTIALYRFYKKSGTTIPLEYRQGLNHSGKCTYVGFAENRTTPNSVPGSDIHVAGLKPEFEKSSFCMNSSVIPHASVISPASKPIPFYVSSAVPILANPSPK</sequence>
<dbReference type="InterPro" id="IPR035965">
    <property type="entry name" value="PAS-like_dom_sf"/>
</dbReference>